<keyword evidence="5 9" id="KW-0812">Transmembrane</keyword>
<evidence type="ECO:0000256" key="9">
    <source>
        <dbReference type="HAMAP-Rule" id="MF_00911"/>
    </source>
</evidence>
<dbReference type="PROSITE" id="PS51779">
    <property type="entry name" value="POTRA"/>
    <property type="match status" value="1"/>
</dbReference>
<keyword evidence="2 9" id="KW-1003">Cell membrane</keyword>
<name>A0A6F8PWQ5_9GAMM</name>
<protein>
    <recommendedName>
        <fullName evidence="9">Cell division protein FtsQ</fullName>
    </recommendedName>
</protein>
<dbReference type="RefSeq" id="WP_173273239.1">
    <property type="nucleotide sequence ID" value="NZ_AP021889.1"/>
</dbReference>
<evidence type="ECO:0000256" key="1">
    <source>
        <dbReference type="ARBA" id="ARBA00004370"/>
    </source>
</evidence>
<dbReference type="GO" id="GO:0090529">
    <property type="term" value="P:cell septum assembly"/>
    <property type="evidence" value="ECO:0007669"/>
    <property type="project" value="InterPro"/>
</dbReference>
<evidence type="ECO:0000256" key="2">
    <source>
        <dbReference type="ARBA" id="ARBA00022475"/>
    </source>
</evidence>
<dbReference type="HAMAP" id="MF_00911">
    <property type="entry name" value="FtsQ_subfam"/>
    <property type="match status" value="1"/>
</dbReference>
<accession>A0A6F8PWQ5</accession>
<evidence type="ECO:0000256" key="7">
    <source>
        <dbReference type="ARBA" id="ARBA00023136"/>
    </source>
</evidence>
<dbReference type="Pfam" id="PF03799">
    <property type="entry name" value="FtsQ_DivIB_C"/>
    <property type="match status" value="1"/>
</dbReference>
<evidence type="ECO:0000256" key="3">
    <source>
        <dbReference type="ARBA" id="ARBA00022519"/>
    </source>
</evidence>
<dbReference type="GO" id="GO:0043093">
    <property type="term" value="P:FtsZ-dependent cytokinesis"/>
    <property type="evidence" value="ECO:0007669"/>
    <property type="project" value="UniProtKB-UniRule"/>
</dbReference>
<comment type="similarity">
    <text evidence="9">Belongs to the FtsQ/DivIB family. FtsQ subfamily.</text>
</comment>
<proteinExistence type="inferred from homology"/>
<keyword evidence="7 9" id="KW-0472">Membrane</keyword>
<dbReference type="InterPro" id="IPR005548">
    <property type="entry name" value="Cell_div_FtsQ/DivIB_C"/>
</dbReference>
<dbReference type="EMBL" id="AP021889">
    <property type="protein sequence ID" value="BBP46526.1"/>
    <property type="molecule type" value="Genomic_DNA"/>
</dbReference>
<evidence type="ECO:0000313" key="11">
    <source>
        <dbReference type="EMBL" id="BBP46526.1"/>
    </source>
</evidence>
<comment type="subcellular location">
    <subcellularLocation>
        <location evidence="9">Cell inner membrane</location>
        <topology evidence="9">Single-pass type II membrane protein</topology>
    </subcellularLocation>
    <subcellularLocation>
        <location evidence="1">Membrane</location>
    </subcellularLocation>
    <text evidence="9">Localizes to the division septum.</text>
</comment>
<dbReference type="AlphaFoldDB" id="A0A6F8PWQ5"/>
<dbReference type="KEGG" id="tse:THMIRHAS_18990"/>
<evidence type="ECO:0000256" key="6">
    <source>
        <dbReference type="ARBA" id="ARBA00022989"/>
    </source>
</evidence>
<keyword evidence="3 9" id="KW-0997">Cell inner membrane</keyword>
<comment type="subunit">
    <text evidence="9">Part of a complex composed of FtsB, FtsL and FtsQ.</text>
</comment>
<feature type="domain" description="POTRA" evidence="10">
    <location>
        <begin position="58"/>
        <end position="129"/>
    </location>
</feature>
<evidence type="ECO:0000313" key="12">
    <source>
        <dbReference type="Proteomes" id="UP000501726"/>
    </source>
</evidence>
<dbReference type="GO" id="GO:0032153">
    <property type="term" value="C:cell division site"/>
    <property type="evidence" value="ECO:0007669"/>
    <property type="project" value="UniProtKB-UniRule"/>
</dbReference>
<evidence type="ECO:0000256" key="8">
    <source>
        <dbReference type="ARBA" id="ARBA00023306"/>
    </source>
</evidence>
<dbReference type="PANTHER" id="PTHR35851">
    <property type="entry name" value="CELL DIVISION PROTEIN FTSQ"/>
    <property type="match status" value="1"/>
</dbReference>
<dbReference type="InterPro" id="IPR026579">
    <property type="entry name" value="FtsQ"/>
</dbReference>
<evidence type="ECO:0000256" key="5">
    <source>
        <dbReference type="ARBA" id="ARBA00022692"/>
    </source>
</evidence>
<keyword evidence="6 9" id="KW-1133">Transmembrane helix</keyword>
<dbReference type="Proteomes" id="UP000501726">
    <property type="component" value="Chromosome"/>
</dbReference>
<keyword evidence="8 9" id="KW-0131">Cell cycle</keyword>
<dbReference type="Gene3D" id="3.10.20.310">
    <property type="entry name" value="membrane protein fhac"/>
    <property type="match status" value="1"/>
</dbReference>
<evidence type="ECO:0000256" key="4">
    <source>
        <dbReference type="ARBA" id="ARBA00022618"/>
    </source>
</evidence>
<dbReference type="InterPro" id="IPR013685">
    <property type="entry name" value="POTRA_FtsQ_type"/>
</dbReference>
<gene>
    <name evidence="9 11" type="primary">ftsQ</name>
    <name evidence="11" type="ORF">THMIRHAS_18990</name>
</gene>
<dbReference type="Pfam" id="PF08478">
    <property type="entry name" value="POTRA_1"/>
    <property type="match status" value="1"/>
</dbReference>
<reference evidence="12" key="1">
    <citation type="submission" date="2019-11" db="EMBL/GenBank/DDBJ databases">
        <title>Isolation and characterization of two novel species in the genus Thiomicrorhabdus.</title>
        <authorList>
            <person name="Mochizuki J."/>
            <person name="Kojima H."/>
            <person name="Fukui M."/>
        </authorList>
    </citation>
    <scope>NUCLEOTIDE SEQUENCE [LARGE SCALE GENOMIC DNA]</scope>
    <source>
        <strain evidence="12">aks77</strain>
    </source>
</reference>
<dbReference type="InterPro" id="IPR034746">
    <property type="entry name" value="POTRA"/>
</dbReference>
<organism evidence="11 12">
    <name type="scientific">Thiosulfatimonas sediminis</name>
    <dbReference type="NCBI Taxonomy" id="2675054"/>
    <lineage>
        <taxon>Bacteria</taxon>
        <taxon>Pseudomonadati</taxon>
        <taxon>Pseudomonadota</taxon>
        <taxon>Gammaproteobacteria</taxon>
        <taxon>Thiotrichales</taxon>
        <taxon>Piscirickettsiaceae</taxon>
        <taxon>Thiosulfatimonas</taxon>
    </lineage>
</organism>
<dbReference type="Gene3D" id="3.40.50.11690">
    <property type="entry name" value="Cell division protein FtsQ/DivIB"/>
    <property type="match status" value="1"/>
</dbReference>
<sequence>MQNKTAELLAAEPASEESASEPSKLPKVAFWLLTFGLVVLMLAWVLLPNKPADNWFSKSVTEYSIVSSAGLNEVSPEDVDAILQDYMGASFWDVPIEVIQGRLNQLDWVVTSEVTRVWPNQLKIHIFEQQPLARWGEAGLINQEGRVFFPRSLSGYENYMVLDGELKNSRAILQRFQEIAPLFQEQGFMVIGLSQKNGDIWRIELANQQQLILKEVDWEAKLQQFFQAYPQLTEAVRKSAQTFDLRYSNGFVIAQKGD</sequence>
<dbReference type="InterPro" id="IPR045335">
    <property type="entry name" value="FtsQ_C_sf"/>
</dbReference>
<feature type="transmembrane region" description="Helical" evidence="9">
    <location>
        <begin position="28"/>
        <end position="47"/>
    </location>
</feature>
<keyword evidence="4 9" id="KW-0132">Cell division</keyword>
<keyword evidence="12" id="KW-1185">Reference proteome</keyword>
<comment type="function">
    <text evidence="9">Essential cell division protein. May link together the upstream cell division proteins, which are predominantly cytoplasmic, with the downstream cell division proteins, which are predominantly periplasmic. May control correct divisome assembly.</text>
</comment>
<dbReference type="GO" id="GO:0005886">
    <property type="term" value="C:plasma membrane"/>
    <property type="evidence" value="ECO:0007669"/>
    <property type="project" value="UniProtKB-SubCell"/>
</dbReference>
<evidence type="ECO:0000259" key="10">
    <source>
        <dbReference type="PROSITE" id="PS51779"/>
    </source>
</evidence>
<dbReference type="PANTHER" id="PTHR35851:SF1">
    <property type="entry name" value="CELL DIVISION PROTEIN FTSQ"/>
    <property type="match status" value="1"/>
</dbReference>